<protein>
    <submittedName>
        <fullName evidence="3">3-oxoacyl-ACP reductase FabG</fullName>
    </submittedName>
</protein>
<dbReference type="InterPro" id="IPR036291">
    <property type="entry name" value="NAD(P)-bd_dom_sf"/>
</dbReference>
<dbReference type="NCBIfam" id="NF005559">
    <property type="entry name" value="PRK07231.1"/>
    <property type="match status" value="1"/>
</dbReference>
<organism evidence="3 4">
    <name type="scientific">Nocardioides bigeumensis</name>
    <dbReference type="NCBI Taxonomy" id="433657"/>
    <lineage>
        <taxon>Bacteria</taxon>
        <taxon>Bacillati</taxon>
        <taxon>Actinomycetota</taxon>
        <taxon>Actinomycetes</taxon>
        <taxon>Propionibacteriales</taxon>
        <taxon>Nocardioidaceae</taxon>
        <taxon>Nocardioides</taxon>
    </lineage>
</organism>
<name>A0ABN2XUA2_9ACTN</name>
<dbReference type="PANTHER" id="PTHR42879:SF2">
    <property type="entry name" value="3-OXOACYL-[ACYL-CARRIER-PROTEIN] REDUCTASE FABG"/>
    <property type="match status" value="1"/>
</dbReference>
<dbReference type="PANTHER" id="PTHR42879">
    <property type="entry name" value="3-OXOACYL-(ACYL-CARRIER-PROTEIN) REDUCTASE"/>
    <property type="match status" value="1"/>
</dbReference>
<dbReference type="RefSeq" id="WP_344302079.1">
    <property type="nucleotide sequence ID" value="NZ_BAAAQQ010000002.1"/>
</dbReference>
<dbReference type="Pfam" id="PF13561">
    <property type="entry name" value="adh_short_C2"/>
    <property type="match status" value="1"/>
</dbReference>
<dbReference type="NCBIfam" id="NF009468">
    <property type="entry name" value="PRK12826.1-4"/>
    <property type="match status" value="1"/>
</dbReference>
<dbReference type="InterPro" id="IPR057326">
    <property type="entry name" value="KR_dom"/>
</dbReference>
<comment type="similarity">
    <text evidence="1">Belongs to the short-chain dehydrogenases/reductases (SDR) family.</text>
</comment>
<keyword evidence="4" id="KW-1185">Reference proteome</keyword>
<evidence type="ECO:0000259" key="2">
    <source>
        <dbReference type="SMART" id="SM00822"/>
    </source>
</evidence>
<dbReference type="SMART" id="SM00822">
    <property type="entry name" value="PKS_KR"/>
    <property type="match status" value="1"/>
</dbReference>
<dbReference type="PRINTS" id="PR00081">
    <property type="entry name" value="GDHRDH"/>
</dbReference>
<sequence>MFNSLDGRAVIVTGASKGIGKGIARCFVRAGADVLIAARDEGVLAAAAAELADGATGRVESIAADVSVVDGCRALAATALERFGRIDVLCANAGIFPDKPLADMTEADVDDVLGVNLKGTMFSVQACLDALTSSGRGRVVITSSITGPITGYPGWSHYGASKAAQLGFLRTAAIELAPRGITVNAVMPGNIATEGLDGMGEDYIRGMEAAIPQHRLGTVDDIGNAALFFASDEAGYITGQTLVVDGGQVLPESPAALEGI</sequence>
<evidence type="ECO:0000313" key="3">
    <source>
        <dbReference type="EMBL" id="GAA2115786.1"/>
    </source>
</evidence>
<proteinExistence type="inferred from homology"/>
<gene>
    <name evidence="3" type="primary">fabG_2</name>
    <name evidence="3" type="ORF">GCM10009843_05500</name>
</gene>
<evidence type="ECO:0000256" key="1">
    <source>
        <dbReference type="ARBA" id="ARBA00006484"/>
    </source>
</evidence>
<comment type="caution">
    <text evidence="3">The sequence shown here is derived from an EMBL/GenBank/DDBJ whole genome shotgun (WGS) entry which is preliminary data.</text>
</comment>
<dbReference type="Proteomes" id="UP001500575">
    <property type="component" value="Unassembled WGS sequence"/>
</dbReference>
<dbReference type="SUPFAM" id="SSF51735">
    <property type="entry name" value="NAD(P)-binding Rossmann-fold domains"/>
    <property type="match status" value="1"/>
</dbReference>
<dbReference type="InterPro" id="IPR050259">
    <property type="entry name" value="SDR"/>
</dbReference>
<dbReference type="NCBIfam" id="NF004202">
    <property type="entry name" value="PRK05653.2-2"/>
    <property type="match status" value="1"/>
</dbReference>
<reference evidence="3 4" key="1">
    <citation type="journal article" date="2019" name="Int. J. Syst. Evol. Microbiol.">
        <title>The Global Catalogue of Microorganisms (GCM) 10K type strain sequencing project: providing services to taxonomists for standard genome sequencing and annotation.</title>
        <authorList>
            <consortium name="The Broad Institute Genomics Platform"/>
            <consortium name="The Broad Institute Genome Sequencing Center for Infectious Disease"/>
            <person name="Wu L."/>
            <person name="Ma J."/>
        </authorList>
    </citation>
    <scope>NUCLEOTIDE SEQUENCE [LARGE SCALE GENOMIC DNA]</scope>
    <source>
        <strain evidence="3 4">JCM 16021</strain>
    </source>
</reference>
<dbReference type="InterPro" id="IPR002347">
    <property type="entry name" value="SDR_fam"/>
</dbReference>
<dbReference type="Gene3D" id="3.40.50.720">
    <property type="entry name" value="NAD(P)-binding Rossmann-like Domain"/>
    <property type="match status" value="1"/>
</dbReference>
<accession>A0ABN2XUA2</accession>
<dbReference type="PRINTS" id="PR00080">
    <property type="entry name" value="SDRFAMILY"/>
</dbReference>
<feature type="domain" description="Ketoreductase" evidence="2">
    <location>
        <begin position="8"/>
        <end position="180"/>
    </location>
</feature>
<dbReference type="EMBL" id="BAAAQQ010000002">
    <property type="protein sequence ID" value="GAA2115786.1"/>
    <property type="molecule type" value="Genomic_DNA"/>
</dbReference>
<dbReference type="CDD" id="cd05233">
    <property type="entry name" value="SDR_c"/>
    <property type="match status" value="1"/>
</dbReference>
<evidence type="ECO:0000313" key="4">
    <source>
        <dbReference type="Proteomes" id="UP001500575"/>
    </source>
</evidence>